<accession>A0A9D2RYE8</accession>
<dbReference type="InterPro" id="IPR006140">
    <property type="entry name" value="D-isomer_DH_NAD-bd"/>
</dbReference>
<evidence type="ECO:0000313" key="5">
    <source>
        <dbReference type="Proteomes" id="UP000824214"/>
    </source>
</evidence>
<organism evidence="4 5">
    <name type="scientific">Candidatus Acutalibacter ornithocaccae</name>
    <dbReference type="NCBI Taxonomy" id="2838416"/>
    <lineage>
        <taxon>Bacteria</taxon>
        <taxon>Bacillati</taxon>
        <taxon>Bacillota</taxon>
        <taxon>Clostridia</taxon>
        <taxon>Eubacteriales</taxon>
        <taxon>Acutalibacteraceae</taxon>
        <taxon>Acutalibacter</taxon>
    </lineage>
</organism>
<gene>
    <name evidence="4" type="ORF">H9942_04845</name>
</gene>
<keyword evidence="1" id="KW-0560">Oxidoreductase</keyword>
<comment type="caution">
    <text evidence="4">The sequence shown here is derived from an EMBL/GenBank/DDBJ whole genome shotgun (WGS) entry which is preliminary data.</text>
</comment>
<dbReference type="InterPro" id="IPR036291">
    <property type="entry name" value="NAD(P)-bd_dom_sf"/>
</dbReference>
<dbReference type="PANTHER" id="PTHR10996:SF178">
    <property type="entry name" value="2-HYDROXYACID DEHYDROGENASE YGL185C-RELATED"/>
    <property type="match status" value="1"/>
</dbReference>
<evidence type="ECO:0000256" key="2">
    <source>
        <dbReference type="ARBA" id="ARBA00023027"/>
    </source>
</evidence>
<dbReference type="Proteomes" id="UP000824214">
    <property type="component" value="Unassembled WGS sequence"/>
</dbReference>
<evidence type="ECO:0000313" key="4">
    <source>
        <dbReference type="EMBL" id="HJB37382.1"/>
    </source>
</evidence>
<dbReference type="Pfam" id="PF02826">
    <property type="entry name" value="2-Hacid_dh_C"/>
    <property type="match status" value="1"/>
</dbReference>
<evidence type="ECO:0000259" key="3">
    <source>
        <dbReference type="Pfam" id="PF02826"/>
    </source>
</evidence>
<name>A0A9D2RYE8_9FIRM</name>
<dbReference type="CDD" id="cd12167">
    <property type="entry name" value="2-Hacid_dh_8"/>
    <property type="match status" value="1"/>
</dbReference>
<dbReference type="Gene3D" id="3.40.50.720">
    <property type="entry name" value="NAD(P)-binding Rossmann-like Domain"/>
    <property type="match status" value="2"/>
</dbReference>
<dbReference type="AlphaFoldDB" id="A0A9D2RYE8"/>
<dbReference type="SUPFAM" id="SSF51735">
    <property type="entry name" value="NAD(P)-binding Rossmann-fold domains"/>
    <property type="match status" value="1"/>
</dbReference>
<keyword evidence="2" id="KW-0520">NAD</keyword>
<dbReference type="EMBL" id="DWXZ01000100">
    <property type="protein sequence ID" value="HJB37382.1"/>
    <property type="molecule type" value="Genomic_DNA"/>
</dbReference>
<reference evidence="4" key="2">
    <citation type="submission" date="2021-04" db="EMBL/GenBank/DDBJ databases">
        <authorList>
            <person name="Gilroy R."/>
        </authorList>
    </citation>
    <scope>NUCLEOTIDE SEQUENCE</scope>
    <source>
        <strain evidence="4">ChiBcolR8-3208</strain>
    </source>
</reference>
<feature type="domain" description="D-isomer specific 2-hydroxyacid dehydrogenase NAD-binding" evidence="3">
    <location>
        <begin position="151"/>
        <end position="296"/>
    </location>
</feature>
<dbReference type="GO" id="GO:0051287">
    <property type="term" value="F:NAD binding"/>
    <property type="evidence" value="ECO:0007669"/>
    <property type="project" value="InterPro"/>
</dbReference>
<sequence>MKERAAFINVSQENKLSIAYDAPTRERLSAALDFLPGVLLEEELPARKEELREVAYLFSTWGMPALGKEQIREFFPTLKAMFYAAGSVQGFAREYLEAGVQVFSAWAANAVPVAEFTVAQILLAGKGYFQGLRRQERQGRAAFDSYSNTFPCNYHVKVGILGAGMIGSRVLEMLKAYDLETLAYDPFASDEKLQALGAKRATLEEIFSQCQTISNHIANLPATQGMLTYGLFSRMKPNATFINTGRGAQVVEADLLRALQEEPGRTALLDVTWPEPPEEGSPLLTQENVFLSPHIAGSMHNEVARMGVYMEEEYQRLIQGQPTRYQVTLSMLETMA</sequence>
<proteinExistence type="predicted"/>
<reference evidence="4" key="1">
    <citation type="journal article" date="2021" name="PeerJ">
        <title>Extensive microbial diversity within the chicken gut microbiome revealed by metagenomics and culture.</title>
        <authorList>
            <person name="Gilroy R."/>
            <person name="Ravi A."/>
            <person name="Getino M."/>
            <person name="Pursley I."/>
            <person name="Horton D.L."/>
            <person name="Alikhan N.F."/>
            <person name="Baker D."/>
            <person name="Gharbi K."/>
            <person name="Hall N."/>
            <person name="Watson M."/>
            <person name="Adriaenssens E.M."/>
            <person name="Foster-Nyarko E."/>
            <person name="Jarju S."/>
            <person name="Secka A."/>
            <person name="Antonio M."/>
            <person name="Oren A."/>
            <person name="Chaudhuri R.R."/>
            <person name="La Ragione R."/>
            <person name="Hildebrand F."/>
            <person name="Pallen M.J."/>
        </authorList>
    </citation>
    <scope>NUCLEOTIDE SEQUENCE</scope>
    <source>
        <strain evidence="4">ChiBcolR8-3208</strain>
    </source>
</reference>
<protein>
    <submittedName>
        <fullName evidence="4">Hydroxyacid dehydrogenase</fullName>
    </submittedName>
</protein>
<dbReference type="GO" id="GO:0016618">
    <property type="term" value="F:hydroxypyruvate reductase [NAD(P)H] activity"/>
    <property type="evidence" value="ECO:0007669"/>
    <property type="project" value="TreeGrafter"/>
</dbReference>
<dbReference type="GO" id="GO:0030267">
    <property type="term" value="F:glyoxylate reductase (NADPH) activity"/>
    <property type="evidence" value="ECO:0007669"/>
    <property type="project" value="TreeGrafter"/>
</dbReference>
<dbReference type="InterPro" id="IPR050223">
    <property type="entry name" value="D-isomer_2-hydroxyacid_DH"/>
</dbReference>
<dbReference type="PANTHER" id="PTHR10996">
    <property type="entry name" value="2-HYDROXYACID DEHYDROGENASE-RELATED"/>
    <property type="match status" value="1"/>
</dbReference>
<evidence type="ECO:0000256" key="1">
    <source>
        <dbReference type="ARBA" id="ARBA00023002"/>
    </source>
</evidence>
<dbReference type="GO" id="GO:0005829">
    <property type="term" value="C:cytosol"/>
    <property type="evidence" value="ECO:0007669"/>
    <property type="project" value="TreeGrafter"/>
</dbReference>